<dbReference type="InterPro" id="IPR006015">
    <property type="entry name" value="Universal_stress_UspA"/>
</dbReference>
<dbReference type="Pfam" id="PF00582">
    <property type="entry name" value="Usp"/>
    <property type="match status" value="1"/>
</dbReference>
<dbReference type="EMBL" id="CAACVJ010000379">
    <property type="protein sequence ID" value="VEP16364.1"/>
    <property type="molecule type" value="Genomic_DNA"/>
</dbReference>
<protein>
    <submittedName>
        <fullName evidence="3">Universal stress protein UspA-like protein</fullName>
    </submittedName>
</protein>
<dbReference type="InterPro" id="IPR006016">
    <property type="entry name" value="UspA"/>
</dbReference>
<organism evidence="3 4">
    <name type="scientific">Hyella patelloides LEGE 07179</name>
    <dbReference type="NCBI Taxonomy" id="945734"/>
    <lineage>
        <taxon>Bacteria</taxon>
        <taxon>Bacillati</taxon>
        <taxon>Cyanobacteriota</taxon>
        <taxon>Cyanophyceae</taxon>
        <taxon>Pleurocapsales</taxon>
        <taxon>Hyellaceae</taxon>
        <taxon>Hyella</taxon>
    </lineage>
</organism>
<dbReference type="Gene3D" id="3.40.50.620">
    <property type="entry name" value="HUPs"/>
    <property type="match status" value="1"/>
</dbReference>
<name>A0A563VY31_9CYAN</name>
<evidence type="ECO:0000256" key="1">
    <source>
        <dbReference type="ARBA" id="ARBA00008791"/>
    </source>
</evidence>
<proteinExistence type="inferred from homology"/>
<gene>
    <name evidence="3" type="ORF">H1P_440022</name>
</gene>
<dbReference type="InterPro" id="IPR014729">
    <property type="entry name" value="Rossmann-like_a/b/a_fold"/>
</dbReference>
<evidence type="ECO:0000259" key="2">
    <source>
        <dbReference type="Pfam" id="PF00582"/>
    </source>
</evidence>
<reference evidence="3 4" key="1">
    <citation type="submission" date="2019-01" db="EMBL/GenBank/DDBJ databases">
        <authorList>
            <person name="Brito A."/>
        </authorList>
    </citation>
    <scope>NUCLEOTIDE SEQUENCE [LARGE SCALE GENOMIC DNA]</scope>
    <source>
        <strain evidence="3">1</strain>
    </source>
</reference>
<dbReference type="AlphaFoldDB" id="A0A563VY31"/>
<sequence>MSCLKKKSVLIPIDFSEPSYEAIAIAKEYVEDISSLKLIHVLAPLHPADPAAMWDTLNNEDRQQKVQEFLHSKLDELGYKGVEIKVTIGKPGTEIIDYAKEIDADLIVLPSHGRKAMSHFLLGSVAERVVRLSHCPVLVLK</sequence>
<evidence type="ECO:0000313" key="3">
    <source>
        <dbReference type="EMBL" id="VEP16364.1"/>
    </source>
</evidence>
<dbReference type="PRINTS" id="PR01438">
    <property type="entry name" value="UNVRSLSTRESS"/>
</dbReference>
<dbReference type="OrthoDB" id="9794782at2"/>
<evidence type="ECO:0000313" key="4">
    <source>
        <dbReference type="Proteomes" id="UP000320055"/>
    </source>
</evidence>
<comment type="similarity">
    <text evidence="1">Belongs to the universal stress protein A family.</text>
</comment>
<dbReference type="RefSeq" id="WP_144866145.1">
    <property type="nucleotide sequence ID" value="NZ_LR213804.1"/>
</dbReference>
<feature type="domain" description="UspA" evidence="2">
    <location>
        <begin position="7"/>
        <end position="141"/>
    </location>
</feature>
<dbReference type="CDD" id="cd00293">
    <property type="entry name" value="USP-like"/>
    <property type="match status" value="1"/>
</dbReference>
<dbReference type="PANTHER" id="PTHR46268">
    <property type="entry name" value="STRESS RESPONSE PROTEIN NHAX"/>
    <property type="match status" value="1"/>
</dbReference>
<dbReference type="SUPFAM" id="SSF52402">
    <property type="entry name" value="Adenine nucleotide alpha hydrolases-like"/>
    <property type="match status" value="1"/>
</dbReference>
<dbReference type="Proteomes" id="UP000320055">
    <property type="component" value="Unassembled WGS sequence"/>
</dbReference>
<accession>A0A563VY31</accession>
<dbReference type="PANTHER" id="PTHR46268:SF6">
    <property type="entry name" value="UNIVERSAL STRESS PROTEIN UP12"/>
    <property type="match status" value="1"/>
</dbReference>
<keyword evidence="4" id="KW-1185">Reference proteome</keyword>